<keyword evidence="2" id="KW-1185">Reference proteome</keyword>
<gene>
    <name evidence="1" type="ORF">JTE90_011168</name>
</gene>
<sequence length="102" mass="11822">MKRKSFPLSLSDAHAQFVAAILINAKHCDFWLVNSMGLYYFEILLSSKCWIRGTSFSLCCSLSLQTSWYGLLEKYPNVFEIILSSEADIYNDWYTFELLEKG</sequence>
<reference evidence="1 2" key="1">
    <citation type="journal article" date="2022" name="Nat. Ecol. Evol.">
        <title>A masculinizing supergene underlies an exaggerated male reproductive morph in a spider.</title>
        <authorList>
            <person name="Hendrickx F."/>
            <person name="De Corte Z."/>
            <person name="Sonet G."/>
            <person name="Van Belleghem S.M."/>
            <person name="Kostlbacher S."/>
            <person name="Vangestel C."/>
        </authorList>
    </citation>
    <scope>NUCLEOTIDE SEQUENCE [LARGE SCALE GENOMIC DNA]</scope>
    <source>
        <strain evidence="1">W744_W776</strain>
    </source>
</reference>
<protein>
    <submittedName>
        <fullName evidence="1">Uncharacterized protein</fullName>
    </submittedName>
</protein>
<dbReference type="AlphaFoldDB" id="A0AAV6U8S0"/>
<evidence type="ECO:0000313" key="1">
    <source>
        <dbReference type="EMBL" id="KAG8180253.1"/>
    </source>
</evidence>
<dbReference type="EMBL" id="JAFNEN010000572">
    <property type="protein sequence ID" value="KAG8180253.1"/>
    <property type="molecule type" value="Genomic_DNA"/>
</dbReference>
<organism evidence="1 2">
    <name type="scientific">Oedothorax gibbosus</name>
    <dbReference type="NCBI Taxonomy" id="931172"/>
    <lineage>
        <taxon>Eukaryota</taxon>
        <taxon>Metazoa</taxon>
        <taxon>Ecdysozoa</taxon>
        <taxon>Arthropoda</taxon>
        <taxon>Chelicerata</taxon>
        <taxon>Arachnida</taxon>
        <taxon>Araneae</taxon>
        <taxon>Araneomorphae</taxon>
        <taxon>Entelegynae</taxon>
        <taxon>Araneoidea</taxon>
        <taxon>Linyphiidae</taxon>
        <taxon>Erigoninae</taxon>
        <taxon>Oedothorax</taxon>
    </lineage>
</organism>
<proteinExistence type="predicted"/>
<accession>A0AAV6U8S0</accession>
<evidence type="ECO:0000313" key="2">
    <source>
        <dbReference type="Proteomes" id="UP000827092"/>
    </source>
</evidence>
<name>A0AAV6U8S0_9ARAC</name>
<dbReference type="Proteomes" id="UP000827092">
    <property type="component" value="Unassembled WGS sequence"/>
</dbReference>
<comment type="caution">
    <text evidence="1">The sequence shown here is derived from an EMBL/GenBank/DDBJ whole genome shotgun (WGS) entry which is preliminary data.</text>
</comment>